<name>A0A0A7EKJ0_9GAMM</name>
<dbReference type="PANTHER" id="PTHR38834:SF3">
    <property type="entry name" value="SOLUTE-BINDING PROTEIN FAMILY 3_N-TERMINAL DOMAIN-CONTAINING PROTEIN"/>
    <property type="match status" value="1"/>
</dbReference>
<dbReference type="KEGG" id="pseo:OM33_19190"/>
<protein>
    <recommendedName>
        <fullName evidence="1">Solute-binding protein family 3/N-terminal domain-containing protein</fullName>
    </recommendedName>
</protein>
<keyword evidence="3" id="KW-1185">Reference proteome</keyword>
<accession>A0A0A7EKJ0</accession>
<proteinExistence type="predicted"/>
<gene>
    <name evidence="2" type="ORF">OM33_19190</name>
</gene>
<organism evidence="2 3">
    <name type="scientific">Pseudoalteromonas piratica</name>
    <dbReference type="NCBI Taxonomy" id="1348114"/>
    <lineage>
        <taxon>Bacteria</taxon>
        <taxon>Pseudomonadati</taxon>
        <taxon>Pseudomonadota</taxon>
        <taxon>Gammaproteobacteria</taxon>
        <taxon>Alteromonadales</taxon>
        <taxon>Pseudoalteromonadaceae</taxon>
        <taxon>Pseudoalteromonas</taxon>
    </lineage>
</organism>
<dbReference type="SUPFAM" id="SSF53850">
    <property type="entry name" value="Periplasmic binding protein-like II"/>
    <property type="match status" value="1"/>
</dbReference>
<dbReference type="Proteomes" id="UP000030341">
    <property type="component" value="Chromosome 2"/>
</dbReference>
<dbReference type="EMBL" id="CP009889">
    <property type="protein sequence ID" value="AIY67190.1"/>
    <property type="molecule type" value="Genomic_DNA"/>
</dbReference>
<dbReference type="Gene3D" id="3.40.190.10">
    <property type="entry name" value="Periplasmic binding protein-like II"/>
    <property type="match status" value="2"/>
</dbReference>
<dbReference type="HOGENOM" id="CLU_064076_1_2_6"/>
<sequence length="261" mass="30171">MLLCYFPFSSKADGTPIITIFTEQFPPYNYLEEDRIVGINHDIVKRACEIANLRCEFKLYPWQRAMASAQGKRFAGLISTSRLPEREVHFQWVGPLVSSPACFYKLATRDDIHIFDQQQLKKFTVGLHKGDVYEDILQSWGLEENKHYINYSEKFGEILAFKRGKLDLFIASANTIQFHIDNKRLQTNEVKPVYLIKDERLLGNYLALNNALPPSMTSKLQHAIDHMKQNGEIKTIKKQYIPTAESTIAESELTLEKRCLH</sequence>
<dbReference type="InterPro" id="IPR001638">
    <property type="entry name" value="Solute-binding_3/MltF_N"/>
</dbReference>
<dbReference type="Pfam" id="PF00497">
    <property type="entry name" value="SBP_bac_3"/>
    <property type="match status" value="1"/>
</dbReference>
<dbReference type="STRING" id="1348114.OM33_19190"/>
<dbReference type="eggNOG" id="COG0834">
    <property type="taxonomic scope" value="Bacteria"/>
</dbReference>
<dbReference type="AlphaFoldDB" id="A0A0A7EKJ0"/>
<reference evidence="2 3" key="1">
    <citation type="submission" date="2014-11" db="EMBL/GenBank/DDBJ databases">
        <title>Complete Genome Sequence of Pseudoalteromonas sp. Strain OCN003 Isolated from Kaneohe Bay, Oahu, Hawaii.</title>
        <authorList>
            <person name="Beurmann S."/>
            <person name="Videau P."/>
            <person name="Ushijima B."/>
            <person name="Smith A.M."/>
            <person name="Aeby G.S."/>
            <person name="Callahan S.M."/>
            <person name="Belcaid M."/>
        </authorList>
    </citation>
    <scope>NUCLEOTIDE SEQUENCE [LARGE SCALE GENOMIC DNA]</scope>
    <source>
        <strain evidence="2 3">OCN003</strain>
    </source>
</reference>
<feature type="domain" description="Solute-binding protein family 3/N-terminal" evidence="1">
    <location>
        <begin position="20"/>
        <end position="242"/>
    </location>
</feature>
<evidence type="ECO:0000313" key="2">
    <source>
        <dbReference type="EMBL" id="AIY67190.1"/>
    </source>
</evidence>
<evidence type="ECO:0000313" key="3">
    <source>
        <dbReference type="Proteomes" id="UP000030341"/>
    </source>
</evidence>
<dbReference type="OrthoDB" id="8587856at2"/>
<evidence type="ECO:0000259" key="1">
    <source>
        <dbReference type="Pfam" id="PF00497"/>
    </source>
</evidence>
<dbReference type="RefSeq" id="WP_040135987.1">
    <property type="nucleotide sequence ID" value="NZ_CP009889.1"/>
</dbReference>
<dbReference type="PANTHER" id="PTHR38834">
    <property type="entry name" value="PERIPLASMIC SUBSTRATE BINDING PROTEIN FAMILY 3"/>
    <property type="match status" value="1"/>
</dbReference>